<dbReference type="Pfam" id="PF03023">
    <property type="entry name" value="MurJ"/>
    <property type="match status" value="1"/>
</dbReference>
<evidence type="ECO:0000313" key="13">
    <source>
        <dbReference type="Proteomes" id="UP000246569"/>
    </source>
</evidence>
<dbReference type="GO" id="GO:0034204">
    <property type="term" value="P:lipid translocation"/>
    <property type="evidence" value="ECO:0007669"/>
    <property type="project" value="TreeGrafter"/>
</dbReference>
<organism evidence="12 13">
    <name type="scientific">Plasticicumulans acidivorans</name>
    <dbReference type="NCBI Taxonomy" id="886464"/>
    <lineage>
        <taxon>Bacteria</taxon>
        <taxon>Pseudomonadati</taxon>
        <taxon>Pseudomonadota</taxon>
        <taxon>Gammaproteobacteria</taxon>
        <taxon>Candidatus Competibacteraceae</taxon>
        <taxon>Plasticicumulans</taxon>
    </lineage>
</organism>
<feature type="transmembrane region" description="Helical" evidence="10">
    <location>
        <begin position="163"/>
        <end position="184"/>
    </location>
</feature>
<accession>A0A317MRG7</accession>
<protein>
    <recommendedName>
        <fullName evidence="10">Probable lipid II flippase MurJ</fullName>
    </recommendedName>
</protein>
<comment type="pathway">
    <text evidence="10">Cell wall biogenesis; peptidoglycan biosynthesis.</text>
</comment>
<keyword evidence="5 10" id="KW-0573">Peptidoglycan synthesis</keyword>
<feature type="transmembrane region" description="Helical" evidence="10">
    <location>
        <begin position="388"/>
        <end position="406"/>
    </location>
</feature>
<feature type="transmembrane region" description="Helical" evidence="10">
    <location>
        <begin position="443"/>
        <end position="464"/>
    </location>
</feature>
<evidence type="ECO:0000256" key="2">
    <source>
        <dbReference type="ARBA" id="ARBA00022475"/>
    </source>
</evidence>
<dbReference type="PANTHER" id="PTHR47019:SF1">
    <property type="entry name" value="LIPID II FLIPPASE MURJ"/>
    <property type="match status" value="1"/>
</dbReference>
<comment type="function">
    <text evidence="8 10 11">Involved in peptidoglycan biosynthesis. Transports lipid-linked peptidoglycan precursors from the inner to the outer leaflet of the cytoplasmic membrane.</text>
</comment>
<keyword evidence="10" id="KW-0997">Cell inner membrane</keyword>
<dbReference type="InterPro" id="IPR051050">
    <property type="entry name" value="Lipid_II_flippase_MurJ/MviN"/>
</dbReference>
<dbReference type="OrthoDB" id="9816572at2"/>
<dbReference type="GO" id="GO:0071555">
    <property type="term" value="P:cell wall organization"/>
    <property type="evidence" value="ECO:0007669"/>
    <property type="project" value="UniProtKB-UniRule"/>
</dbReference>
<keyword evidence="13" id="KW-1185">Reference proteome</keyword>
<evidence type="ECO:0000256" key="11">
    <source>
        <dbReference type="PIRNR" id="PIRNR002869"/>
    </source>
</evidence>
<dbReference type="GO" id="GO:0005886">
    <property type="term" value="C:plasma membrane"/>
    <property type="evidence" value="ECO:0007669"/>
    <property type="project" value="UniProtKB-SubCell"/>
</dbReference>
<evidence type="ECO:0000256" key="8">
    <source>
        <dbReference type="ARBA" id="ARBA00060041"/>
    </source>
</evidence>
<keyword evidence="6 10" id="KW-1133">Transmembrane helix</keyword>
<feature type="transmembrane region" description="Helical" evidence="10">
    <location>
        <begin position="29"/>
        <end position="47"/>
    </location>
</feature>
<comment type="similarity">
    <text evidence="9 10 11">Belongs to the MurJ/MviN family.</text>
</comment>
<evidence type="ECO:0000256" key="5">
    <source>
        <dbReference type="ARBA" id="ARBA00022984"/>
    </source>
</evidence>
<proteinExistence type="inferred from homology"/>
<keyword evidence="2 10" id="KW-1003">Cell membrane</keyword>
<dbReference type="CDD" id="cd13123">
    <property type="entry name" value="MATE_MurJ_like"/>
    <property type="match status" value="1"/>
</dbReference>
<feature type="transmembrane region" description="Helical" evidence="10">
    <location>
        <begin position="412"/>
        <end position="431"/>
    </location>
</feature>
<dbReference type="PANTHER" id="PTHR47019">
    <property type="entry name" value="LIPID II FLIPPASE MURJ"/>
    <property type="match status" value="1"/>
</dbReference>
<dbReference type="GO" id="GO:0008360">
    <property type="term" value="P:regulation of cell shape"/>
    <property type="evidence" value="ECO:0007669"/>
    <property type="project" value="UniProtKB-UniRule"/>
</dbReference>
<dbReference type="EMBL" id="QGTJ01000011">
    <property type="protein sequence ID" value="PWV59306.1"/>
    <property type="molecule type" value="Genomic_DNA"/>
</dbReference>
<comment type="caution">
    <text evidence="12">The sequence shown here is derived from an EMBL/GenBank/DDBJ whole genome shotgun (WGS) entry which is preliminary data.</text>
</comment>
<dbReference type="PRINTS" id="PR01806">
    <property type="entry name" value="VIRFACTRMVIN"/>
</dbReference>
<feature type="transmembrane region" description="Helical" evidence="10">
    <location>
        <begin position="234"/>
        <end position="256"/>
    </location>
</feature>
<evidence type="ECO:0000313" key="12">
    <source>
        <dbReference type="EMBL" id="PWV59306.1"/>
    </source>
</evidence>
<dbReference type="RefSeq" id="WP_110019718.1">
    <property type="nucleotide sequence ID" value="NZ_QGTJ01000011.1"/>
</dbReference>
<dbReference type="PIRSF" id="PIRSF002869">
    <property type="entry name" value="MviN"/>
    <property type="match status" value="1"/>
</dbReference>
<dbReference type="NCBIfam" id="TIGR01695">
    <property type="entry name" value="murJ_mviN"/>
    <property type="match status" value="1"/>
</dbReference>
<evidence type="ECO:0000256" key="10">
    <source>
        <dbReference type="HAMAP-Rule" id="MF_02078"/>
    </source>
</evidence>
<dbReference type="GO" id="GO:0015648">
    <property type="term" value="F:lipid-linked peptidoglycan transporter activity"/>
    <property type="evidence" value="ECO:0007669"/>
    <property type="project" value="UniProtKB-UniRule"/>
</dbReference>
<evidence type="ECO:0000256" key="6">
    <source>
        <dbReference type="ARBA" id="ARBA00022989"/>
    </source>
</evidence>
<feature type="transmembrane region" description="Helical" evidence="10">
    <location>
        <begin position="356"/>
        <end position="376"/>
    </location>
</feature>
<feature type="transmembrane region" description="Helical" evidence="10">
    <location>
        <begin position="276"/>
        <end position="294"/>
    </location>
</feature>
<dbReference type="GO" id="GO:0009252">
    <property type="term" value="P:peptidoglycan biosynthetic process"/>
    <property type="evidence" value="ECO:0007669"/>
    <property type="project" value="UniProtKB-UniRule"/>
</dbReference>
<evidence type="ECO:0000256" key="3">
    <source>
        <dbReference type="ARBA" id="ARBA00022692"/>
    </source>
</evidence>
<feature type="transmembrane region" description="Helical" evidence="10">
    <location>
        <begin position="484"/>
        <end position="504"/>
    </location>
</feature>
<comment type="subcellular location">
    <subcellularLocation>
        <location evidence="10">Cell inner membrane</location>
        <topology evidence="10">Multi-pass membrane protein</topology>
    </subcellularLocation>
    <subcellularLocation>
        <location evidence="1">Cell membrane</location>
        <topology evidence="1">Multi-pass membrane protein</topology>
    </subcellularLocation>
</comment>
<feature type="transmembrane region" description="Helical" evidence="10">
    <location>
        <begin position="93"/>
        <end position="116"/>
    </location>
</feature>
<keyword evidence="7 10" id="KW-0472">Membrane</keyword>
<feature type="transmembrane region" description="Helical" evidence="10">
    <location>
        <begin position="190"/>
        <end position="213"/>
    </location>
</feature>
<dbReference type="UniPathway" id="UPA00219"/>
<feature type="transmembrane region" description="Helical" evidence="10">
    <location>
        <begin position="136"/>
        <end position="156"/>
    </location>
</feature>
<evidence type="ECO:0000256" key="7">
    <source>
        <dbReference type="ARBA" id="ARBA00023136"/>
    </source>
</evidence>
<keyword evidence="3 10" id="KW-0812">Transmembrane</keyword>
<dbReference type="Proteomes" id="UP000246569">
    <property type="component" value="Unassembled WGS sequence"/>
</dbReference>
<reference evidence="12 13" key="1">
    <citation type="submission" date="2018-05" db="EMBL/GenBank/DDBJ databases">
        <title>Genomic Encyclopedia of Type Strains, Phase IV (KMG-IV): sequencing the most valuable type-strain genomes for metagenomic binning, comparative biology and taxonomic classification.</title>
        <authorList>
            <person name="Goeker M."/>
        </authorList>
    </citation>
    <scope>NUCLEOTIDE SEQUENCE [LARGE SCALE GENOMIC DNA]</scope>
    <source>
        <strain evidence="12 13">DSM 23606</strain>
    </source>
</reference>
<keyword evidence="10 11" id="KW-0961">Cell wall biogenesis/degradation</keyword>
<dbReference type="AlphaFoldDB" id="A0A317MRG7"/>
<name>A0A317MRG7_9GAMM</name>
<gene>
    <name evidence="10" type="primary">murJ</name>
    <name evidence="12" type="ORF">C7443_11177</name>
</gene>
<keyword evidence="10 11" id="KW-0813">Transport</keyword>
<evidence type="ECO:0000256" key="1">
    <source>
        <dbReference type="ARBA" id="ARBA00004651"/>
    </source>
</evidence>
<keyword evidence="4 10" id="KW-0133">Cell shape</keyword>
<sequence>MSKSLLKSTGLVSAMTFLSRLLGFVRDMIYAQLFGAGAGMDAFNVAFRIPNLFRRLVGEGAFSQAFVPVFSEYRTQREPQELKQLVDQVAGTLGTVLLLLTALGMVGAPLLVWVFASGFGDEPHKFALTEQLLQITFPYVLCICLTAFAGGILNSCGHFAVPALTPVLLNVTMIAAALWAAPYFDEPVLALGWGVALAGVLQLLFQLPALRALHLLPRPRLAWRADGVRRIMRLMVPALIGSSAAQINLLINTQLASTLPTGSVSWLYYSDRLVEFVLGIFGAALGTVILPKLSRQHAGGEGEGFSATLDWGMRWTLLIGVPATVALMLLSGPLLSTLFMHGEFSAYDVEMTTRSLTTYGAGLVSYMLVKVLAPGFYARQDTRTPVRFGLISIGANIGFQLVLVQWLAHAGLALSTALASFVNCILLYWQLRRDGVYRPSRGWWVFGMRLIIANVAMAAFLFWAAGDLERDWMSVSTLDRLLHLAWLVPAGAAVYALVAVGLGVRLRHLRGPEA</sequence>
<evidence type="ECO:0000256" key="9">
    <source>
        <dbReference type="ARBA" id="ARBA00061532"/>
    </source>
</evidence>
<evidence type="ECO:0000256" key="4">
    <source>
        <dbReference type="ARBA" id="ARBA00022960"/>
    </source>
</evidence>
<dbReference type="InterPro" id="IPR004268">
    <property type="entry name" value="MurJ"/>
</dbReference>
<feature type="transmembrane region" description="Helical" evidence="10">
    <location>
        <begin position="315"/>
        <end position="336"/>
    </location>
</feature>
<dbReference type="HAMAP" id="MF_02078">
    <property type="entry name" value="MurJ_MviN"/>
    <property type="match status" value="1"/>
</dbReference>